<dbReference type="PROSITE" id="PS00108">
    <property type="entry name" value="PROTEIN_KINASE_ST"/>
    <property type="match status" value="1"/>
</dbReference>
<dbReference type="OrthoDB" id="248923at2759"/>
<reference evidence="10" key="2">
    <citation type="submission" date="2025-08" db="UniProtKB">
        <authorList>
            <consortium name="Ensembl"/>
        </authorList>
    </citation>
    <scope>IDENTIFICATION</scope>
</reference>
<evidence type="ECO:0000313" key="10">
    <source>
        <dbReference type="Ensembl" id="ENSTRUP00000052746.1"/>
    </source>
</evidence>
<dbReference type="InterPro" id="IPR052239">
    <property type="entry name" value="Ser/Thr-specific_kinases"/>
</dbReference>
<dbReference type="PANTHER" id="PTHR45998">
    <property type="entry name" value="SERINE/THREONINE-PROTEIN KINASE 16"/>
    <property type="match status" value="1"/>
</dbReference>
<gene>
    <name evidence="10" type="primary">stk16</name>
</gene>
<keyword evidence="5" id="KW-0418">Kinase</keyword>
<keyword evidence="11" id="KW-1185">Reference proteome</keyword>
<evidence type="ECO:0000256" key="4">
    <source>
        <dbReference type="ARBA" id="ARBA00022741"/>
    </source>
</evidence>
<evidence type="ECO:0000256" key="2">
    <source>
        <dbReference type="ARBA" id="ARBA00022527"/>
    </source>
</evidence>
<dbReference type="RefSeq" id="XP_003969924.1">
    <property type="nucleotide sequence ID" value="XM_003969875.3"/>
</dbReference>
<dbReference type="GeneTree" id="ENSGT00550000075037"/>
<dbReference type="Gene3D" id="1.10.510.10">
    <property type="entry name" value="Transferase(Phosphotransferase) domain 1"/>
    <property type="match status" value="1"/>
</dbReference>
<dbReference type="Gene3D" id="3.30.200.20">
    <property type="entry name" value="Phosphorylase Kinase, domain 1"/>
    <property type="match status" value="1"/>
</dbReference>
<dbReference type="EC" id="2.7.11.1" evidence="1"/>
<proteinExistence type="predicted"/>
<dbReference type="PIRSF" id="PIRSF000654">
    <property type="entry name" value="Integrin-linked_kinase"/>
    <property type="match status" value="1"/>
</dbReference>
<sequence>MGQALCICSPSSITIENKKYYFVQKLAEGGFSYVDKVEGAKDGHYYAVKRILCHDREGRQEAQTEVEMHQLFNHPNILTLVAHTFIDIGGKTEAWLLLPYFTNGTLWCLLEKLRDRAKFLCENEVLEILHGICSGLKAMHDKGYAHRDLKPTNVLLDEENRPVLMDLGSMSRARIEVRGSKEAMTLQDWAAQKCTISYRAPELFNVESHCIIDERTDIWSLGCVLYCMMMLEGPYDMIFQKGDSVALAVQNPVSIPQPCRFSQSLQTLLSSIMVSNPQERPDIKWILDQVQVLKAQTPVV</sequence>
<dbReference type="SUPFAM" id="SSF56112">
    <property type="entry name" value="Protein kinase-like (PK-like)"/>
    <property type="match status" value="1"/>
</dbReference>
<dbReference type="InterPro" id="IPR008271">
    <property type="entry name" value="Ser/Thr_kinase_AS"/>
</dbReference>
<dbReference type="InterPro" id="IPR000719">
    <property type="entry name" value="Prot_kinase_dom"/>
</dbReference>
<protein>
    <recommendedName>
        <fullName evidence="1">non-specific serine/threonine protein kinase</fullName>
        <ecNumber evidence="1">2.7.11.1</ecNumber>
    </recommendedName>
</protein>
<dbReference type="GO" id="GO:0004674">
    <property type="term" value="F:protein serine/threonine kinase activity"/>
    <property type="evidence" value="ECO:0007669"/>
    <property type="project" value="UniProtKB-KW"/>
</dbReference>
<dbReference type="GeneID" id="101071597"/>
<evidence type="ECO:0000256" key="7">
    <source>
        <dbReference type="ARBA" id="ARBA00047899"/>
    </source>
</evidence>
<reference evidence="10" key="3">
    <citation type="submission" date="2025-09" db="UniProtKB">
        <authorList>
            <consortium name="Ensembl"/>
        </authorList>
    </citation>
    <scope>IDENTIFICATION</scope>
</reference>
<dbReference type="Proteomes" id="UP000005226">
    <property type="component" value="Chromosome 13"/>
</dbReference>
<dbReference type="KEGG" id="tru:101071597"/>
<reference evidence="10 11" key="1">
    <citation type="journal article" date="2011" name="Genome Biol. Evol.">
        <title>Integration of the genetic map and genome assembly of fugu facilitates insights into distinct features of genome evolution in teleosts and mammals.</title>
        <authorList>
            <person name="Kai W."/>
            <person name="Kikuchi K."/>
            <person name="Tohari S."/>
            <person name="Chew A.K."/>
            <person name="Tay A."/>
            <person name="Fujiwara A."/>
            <person name="Hosoya S."/>
            <person name="Suetake H."/>
            <person name="Naruse K."/>
            <person name="Brenner S."/>
            <person name="Suzuki Y."/>
            <person name="Venkatesh B."/>
        </authorList>
    </citation>
    <scope>NUCLEOTIDE SEQUENCE [LARGE SCALE GENOMIC DNA]</scope>
</reference>
<keyword evidence="6" id="KW-0067">ATP-binding</keyword>
<comment type="catalytic activity">
    <reaction evidence="8">
        <text>L-seryl-[protein] + ATP = O-phospho-L-seryl-[protein] + ADP + H(+)</text>
        <dbReference type="Rhea" id="RHEA:17989"/>
        <dbReference type="Rhea" id="RHEA-COMP:9863"/>
        <dbReference type="Rhea" id="RHEA-COMP:11604"/>
        <dbReference type="ChEBI" id="CHEBI:15378"/>
        <dbReference type="ChEBI" id="CHEBI:29999"/>
        <dbReference type="ChEBI" id="CHEBI:30616"/>
        <dbReference type="ChEBI" id="CHEBI:83421"/>
        <dbReference type="ChEBI" id="CHEBI:456216"/>
        <dbReference type="EC" id="2.7.11.1"/>
    </reaction>
</comment>
<dbReference type="OMA" id="AMHQYKV"/>
<dbReference type="RefSeq" id="XP_029702435.1">
    <property type="nucleotide sequence ID" value="XM_029846575.1"/>
</dbReference>
<evidence type="ECO:0000256" key="1">
    <source>
        <dbReference type="ARBA" id="ARBA00012513"/>
    </source>
</evidence>
<dbReference type="InParanoid" id="A0A3B5KH64"/>
<evidence type="ECO:0000256" key="3">
    <source>
        <dbReference type="ARBA" id="ARBA00022679"/>
    </source>
</evidence>
<dbReference type="SMART" id="SM00220">
    <property type="entry name" value="S_TKc"/>
    <property type="match status" value="1"/>
</dbReference>
<dbReference type="GO" id="GO:0005794">
    <property type="term" value="C:Golgi apparatus"/>
    <property type="evidence" value="ECO:0007669"/>
    <property type="project" value="TreeGrafter"/>
</dbReference>
<keyword evidence="2" id="KW-0723">Serine/threonine-protein kinase</keyword>
<dbReference type="PROSITE" id="PS50011">
    <property type="entry name" value="PROTEIN_KINASE_DOM"/>
    <property type="match status" value="1"/>
</dbReference>
<keyword evidence="4" id="KW-0547">Nucleotide-binding</keyword>
<keyword evidence="3" id="KW-0808">Transferase</keyword>
<name>A0A3B5KH64_TAKRU</name>
<evidence type="ECO:0000313" key="11">
    <source>
        <dbReference type="Proteomes" id="UP000005226"/>
    </source>
</evidence>
<comment type="catalytic activity">
    <reaction evidence="7">
        <text>L-threonyl-[protein] + ATP = O-phospho-L-threonyl-[protein] + ADP + H(+)</text>
        <dbReference type="Rhea" id="RHEA:46608"/>
        <dbReference type="Rhea" id="RHEA-COMP:11060"/>
        <dbReference type="Rhea" id="RHEA-COMP:11605"/>
        <dbReference type="ChEBI" id="CHEBI:15378"/>
        <dbReference type="ChEBI" id="CHEBI:30013"/>
        <dbReference type="ChEBI" id="CHEBI:30616"/>
        <dbReference type="ChEBI" id="CHEBI:61977"/>
        <dbReference type="ChEBI" id="CHEBI:456216"/>
        <dbReference type="EC" id="2.7.11.1"/>
    </reaction>
</comment>
<dbReference type="PANTHER" id="PTHR45998:SF2">
    <property type="entry name" value="SERINE_THREONINE-PROTEIN KINASE 16"/>
    <property type="match status" value="1"/>
</dbReference>
<dbReference type="GO" id="GO:0005524">
    <property type="term" value="F:ATP binding"/>
    <property type="evidence" value="ECO:0007669"/>
    <property type="project" value="UniProtKB-KW"/>
</dbReference>
<feature type="domain" description="Protein kinase" evidence="9">
    <location>
        <begin position="20"/>
        <end position="293"/>
    </location>
</feature>
<evidence type="ECO:0000256" key="5">
    <source>
        <dbReference type="ARBA" id="ARBA00022777"/>
    </source>
</evidence>
<dbReference type="InterPro" id="IPR011009">
    <property type="entry name" value="Kinase-like_dom_sf"/>
</dbReference>
<dbReference type="Ensembl" id="ENSTRUT00000057571.2">
    <property type="protein sequence ID" value="ENSTRUP00000052746.1"/>
    <property type="gene ID" value="ENSTRUG00000020005.2"/>
</dbReference>
<evidence type="ECO:0000256" key="8">
    <source>
        <dbReference type="ARBA" id="ARBA00048679"/>
    </source>
</evidence>
<dbReference type="CTD" id="8576"/>
<dbReference type="AlphaFoldDB" id="A0A3B5KH64"/>
<dbReference type="CDD" id="cd13986">
    <property type="entry name" value="STKc_16"/>
    <property type="match status" value="1"/>
</dbReference>
<evidence type="ECO:0000256" key="6">
    <source>
        <dbReference type="ARBA" id="ARBA00022840"/>
    </source>
</evidence>
<dbReference type="Pfam" id="PF00069">
    <property type="entry name" value="Pkinase"/>
    <property type="match status" value="1"/>
</dbReference>
<dbReference type="STRING" id="31033.ENSTRUP00000052746"/>
<organism evidence="10 11">
    <name type="scientific">Takifugu rubripes</name>
    <name type="common">Japanese pufferfish</name>
    <name type="synonym">Fugu rubripes</name>
    <dbReference type="NCBI Taxonomy" id="31033"/>
    <lineage>
        <taxon>Eukaryota</taxon>
        <taxon>Metazoa</taxon>
        <taxon>Chordata</taxon>
        <taxon>Craniata</taxon>
        <taxon>Vertebrata</taxon>
        <taxon>Euteleostomi</taxon>
        <taxon>Actinopterygii</taxon>
        <taxon>Neopterygii</taxon>
        <taxon>Teleostei</taxon>
        <taxon>Neoteleostei</taxon>
        <taxon>Acanthomorphata</taxon>
        <taxon>Eupercaria</taxon>
        <taxon>Tetraodontiformes</taxon>
        <taxon>Tetradontoidea</taxon>
        <taxon>Tetraodontidae</taxon>
        <taxon>Takifugu</taxon>
    </lineage>
</organism>
<evidence type="ECO:0000259" key="9">
    <source>
        <dbReference type="PROSITE" id="PS50011"/>
    </source>
</evidence>
<accession>A0A3B5KH64</accession>